<feature type="region of interest" description="Disordered" evidence="1">
    <location>
        <begin position="152"/>
        <end position="176"/>
    </location>
</feature>
<evidence type="ECO:0000256" key="1">
    <source>
        <dbReference type="SAM" id="MobiDB-lite"/>
    </source>
</evidence>
<evidence type="ECO:0000313" key="2">
    <source>
        <dbReference type="EMBL" id="CDK27370.1"/>
    </source>
</evidence>
<name>W6MWF8_9ASCO</name>
<dbReference type="Proteomes" id="UP000019384">
    <property type="component" value="Unassembled WGS sequence"/>
</dbReference>
<reference evidence="2" key="2">
    <citation type="submission" date="2014-02" db="EMBL/GenBank/DDBJ databases">
        <title>Complete DNA sequence of /Kuraishia capsulata/ illustrates novel genomic features among budding yeasts (/Saccharomycotina/).</title>
        <authorList>
            <person name="Morales L."/>
            <person name="Noel B."/>
            <person name="Porcel B."/>
            <person name="Marcet-Houben M."/>
            <person name="Hullo M-F."/>
            <person name="Sacerdot C."/>
            <person name="Tekaia F."/>
            <person name="Leh-Louis V."/>
            <person name="Despons L."/>
            <person name="Khanna V."/>
            <person name="Aury J-M."/>
            <person name="Barbe V."/>
            <person name="Couloux A."/>
            <person name="Labadie K."/>
            <person name="Pelletier E."/>
            <person name="Souciet J-L."/>
            <person name="Boekhout T."/>
            <person name="Gabaldon T."/>
            <person name="Wincker P."/>
            <person name="Dujon B."/>
        </authorList>
    </citation>
    <scope>NUCLEOTIDE SEQUENCE</scope>
    <source>
        <strain evidence="2">CBS 1993</strain>
    </source>
</reference>
<feature type="compositionally biased region" description="Basic and acidic residues" evidence="1">
    <location>
        <begin position="159"/>
        <end position="174"/>
    </location>
</feature>
<organism evidence="2 3">
    <name type="scientific">Kuraishia capsulata CBS 1993</name>
    <dbReference type="NCBI Taxonomy" id="1382522"/>
    <lineage>
        <taxon>Eukaryota</taxon>
        <taxon>Fungi</taxon>
        <taxon>Dikarya</taxon>
        <taxon>Ascomycota</taxon>
        <taxon>Saccharomycotina</taxon>
        <taxon>Pichiomycetes</taxon>
        <taxon>Pichiales</taxon>
        <taxon>Pichiaceae</taxon>
        <taxon>Kuraishia</taxon>
    </lineage>
</organism>
<dbReference type="EMBL" id="HG793128">
    <property type="protein sequence ID" value="CDK27370.1"/>
    <property type="molecule type" value="Genomic_DNA"/>
</dbReference>
<keyword evidence="3" id="KW-1185">Reference proteome</keyword>
<gene>
    <name evidence="2" type="ORF">KUCA_T00003348001</name>
</gene>
<dbReference type="AlphaFoldDB" id="W6MWF8"/>
<dbReference type="HOGENOM" id="CLU_1161303_0_0_1"/>
<protein>
    <submittedName>
        <fullName evidence="2">Uncharacterized protein</fullName>
    </submittedName>
</protein>
<accession>W6MWF8</accession>
<proteinExistence type="predicted"/>
<dbReference type="GeneID" id="34520753"/>
<reference evidence="2" key="1">
    <citation type="submission" date="2013-12" db="EMBL/GenBank/DDBJ databases">
        <authorList>
            <person name="Genoscope - CEA"/>
        </authorList>
    </citation>
    <scope>NUCLEOTIDE SEQUENCE</scope>
    <source>
        <strain evidence="2">CBS 1993</strain>
    </source>
</reference>
<sequence length="239" mass="26874">MSSFEALVGGTLFASQSAQKNTTPRKDGRKIPPISLPIFNESSRSDLTRSEKLTVVNLDKHGRILERQTTRIEQEQLLKELEAPRMQSADASSTMACTSGISAQTAILNESRESVCSAVSTASSNWSYDSHKAMMMNKDQILHNWMRMGCGSAETESEEEKKPSVNREQKERSRAIGRGMVKTCNKELRRLFKHMGGKEKSPKEKPGSLELDRELNEAVMKKINDIMRCEDLMMKMANL</sequence>
<dbReference type="RefSeq" id="XP_022459365.1">
    <property type="nucleotide sequence ID" value="XM_022601754.1"/>
</dbReference>
<feature type="region of interest" description="Disordered" evidence="1">
    <location>
        <begin position="15"/>
        <end position="34"/>
    </location>
</feature>
<evidence type="ECO:0000313" key="3">
    <source>
        <dbReference type="Proteomes" id="UP000019384"/>
    </source>
</evidence>